<dbReference type="AlphaFoldDB" id="A0A415DUI3"/>
<dbReference type="SUPFAM" id="SSF56037">
    <property type="entry name" value="PheT/TilS domain"/>
    <property type="match status" value="1"/>
</dbReference>
<dbReference type="RefSeq" id="WP_118336647.1">
    <property type="nucleotide sequence ID" value="NZ_AP025567.1"/>
</dbReference>
<dbReference type="Proteomes" id="UP000284841">
    <property type="component" value="Unassembled WGS sequence"/>
</dbReference>
<protein>
    <recommendedName>
        <fullName evidence="3">B3/B4 tRNA-binding domain-containing protein</fullName>
    </recommendedName>
</protein>
<evidence type="ECO:0000313" key="1">
    <source>
        <dbReference type="EMBL" id="RHJ83685.1"/>
    </source>
</evidence>
<reference evidence="1 2" key="1">
    <citation type="submission" date="2018-08" db="EMBL/GenBank/DDBJ databases">
        <title>A genome reference for cultivated species of the human gut microbiota.</title>
        <authorList>
            <person name="Zou Y."/>
            <person name="Xue W."/>
            <person name="Luo G."/>
        </authorList>
    </citation>
    <scope>NUCLEOTIDE SEQUENCE [LARGE SCALE GENOMIC DNA]</scope>
    <source>
        <strain evidence="1 2">AM07-24</strain>
    </source>
</reference>
<gene>
    <name evidence="1" type="ORF">DW099_18345</name>
</gene>
<evidence type="ECO:0000313" key="2">
    <source>
        <dbReference type="Proteomes" id="UP000284841"/>
    </source>
</evidence>
<proteinExistence type="predicted"/>
<dbReference type="EMBL" id="QRMS01000008">
    <property type="protein sequence ID" value="RHJ83685.1"/>
    <property type="molecule type" value="Genomic_DNA"/>
</dbReference>
<dbReference type="OrthoDB" id="1550991at2"/>
<organism evidence="1 2">
    <name type="scientific">Emergencia timonensis</name>
    <dbReference type="NCBI Taxonomy" id="1776384"/>
    <lineage>
        <taxon>Bacteria</taxon>
        <taxon>Bacillati</taxon>
        <taxon>Bacillota</taxon>
        <taxon>Clostridia</taxon>
        <taxon>Peptostreptococcales</taxon>
        <taxon>Anaerovoracaceae</taxon>
        <taxon>Emergencia</taxon>
    </lineage>
</organism>
<name>A0A415DUI3_9FIRM</name>
<evidence type="ECO:0008006" key="3">
    <source>
        <dbReference type="Google" id="ProtNLM"/>
    </source>
</evidence>
<sequence length="219" mass="25025">MIEIYKDQSLMSRDIPFGILDVQYPDRSAWDLAGFAAMRDQELAAIKSQAETYDRKAEFSEDPYFRYFRKHKKTYPVMAQLESFLLKDRPFPEYNPINQVAFLTELKTRMLTGTHDADKIEGALVLFEAAEEISFVGMGGRDKHSYKGDLTGRDDGGVILTMISGPDEKTCLTEETRHPVYMVFAPEGLAAAQVEDCLNQMEFYIKTLAPRAEIERRIV</sequence>
<dbReference type="STRING" id="1776384.GCA_900086585_01163"/>
<accession>A0A415DUI3</accession>
<keyword evidence="2" id="KW-1185">Reference proteome</keyword>
<comment type="caution">
    <text evidence="1">The sequence shown here is derived from an EMBL/GenBank/DDBJ whole genome shotgun (WGS) entry which is preliminary data.</text>
</comment>